<evidence type="ECO:0000259" key="22">
    <source>
        <dbReference type="PROSITE" id="PS50873"/>
    </source>
</evidence>
<evidence type="ECO:0000256" key="8">
    <source>
        <dbReference type="ARBA" id="ARBA00022723"/>
    </source>
</evidence>
<sequence>MGGIRYFGITILVLLGFLGSTQAQLQLGFYSKNCPKAEKIIQDFVNQHIHNAPSLAAALIRMHFHDCFVRGCDASLLVNSTSNNQAERDGAPNLTIRGFDFIDRVKSLVEAECPGIVSCADIIALVARDSIVATGGPSWSVPTGRRDGTISNATEALNNIPRPTENFTTLQTRFSNLGLNLTDLVLLSGAHTIGVSHCSSFSNRLYNFTGVGDQDPALDPEYAANLKAKKCPNPNDNTTIVEMDPGSRKTFDLSYYSLLLKRRGLFQSDSALTTNPTAKTFVTQLLQGPIQNFYYEFAKSMEKMGRINVKTGSTGEIRKQCAVVNS</sequence>
<organism evidence="23 24">
    <name type="scientific">Castanea mollissima</name>
    <name type="common">Chinese chestnut</name>
    <dbReference type="NCBI Taxonomy" id="60419"/>
    <lineage>
        <taxon>Eukaryota</taxon>
        <taxon>Viridiplantae</taxon>
        <taxon>Streptophyta</taxon>
        <taxon>Embryophyta</taxon>
        <taxon>Tracheophyta</taxon>
        <taxon>Spermatophyta</taxon>
        <taxon>Magnoliopsida</taxon>
        <taxon>eudicotyledons</taxon>
        <taxon>Gunneridae</taxon>
        <taxon>Pentapetalae</taxon>
        <taxon>rosids</taxon>
        <taxon>fabids</taxon>
        <taxon>Fagales</taxon>
        <taxon>Fagaceae</taxon>
        <taxon>Castanea</taxon>
    </lineage>
</organism>
<dbReference type="PANTHER" id="PTHR31235">
    <property type="entry name" value="PEROXIDASE 25-RELATED"/>
    <property type="match status" value="1"/>
</dbReference>
<comment type="similarity">
    <text evidence="21">Belongs to the peroxidase family. Classical plant (class III) peroxidase subfamily.</text>
</comment>
<feature type="disulfide bond" evidence="20">
    <location>
        <begin position="119"/>
        <end position="321"/>
    </location>
</feature>
<comment type="cofactor">
    <cofactor evidence="18 21">
        <name>heme b</name>
        <dbReference type="ChEBI" id="CHEBI:60344"/>
    </cofactor>
    <text evidence="18 21">Binds 1 heme b (iron(II)-protoporphyrin IX) group per subunit.</text>
</comment>
<evidence type="ECO:0000256" key="10">
    <source>
        <dbReference type="ARBA" id="ARBA00022837"/>
    </source>
</evidence>
<name>A0A8J4W7M7_9ROSI</name>
<dbReference type="GO" id="GO:0006979">
    <property type="term" value="P:response to oxidative stress"/>
    <property type="evidence" value="ECO:0007669"/>
    <property type="project" value="UniProtKB-UniRule"/>
</dbReference>
<feature type="site" description="Transition state stabilizer" evidence="19">
    <location>
        <position position="61"/>
    </location>
</feature>
<keyword evidence="6 21" id="KW-0575">Peroxidase</keyword>
<dbReference type="GO" id="GO:0005576">
    <property type="term" value="C:extracellular region"/>
    <property type="evidence" value="ECO:0007669"/>
    <property type="project" value="UniProtKB-SubCell"/>
</dbReference>
<dbReference type="EC" id="1.11.1.7" evidence="4 21"/>
<comment type="caution">
    <text evidence="23">The sequence shown here is derived from an EMBL/GenBank/DDBJ whole genome shotgun (WGS) entry which is preliminary data.</text>
</comment>
<keyword evidence="11 21" id="KW-0560">Oxidoreductase</keyword>
<comment type="function">
    <text evidence="2">Removal of H(2)O(2), oxidation of toxic reductants, biosynthesis and degradation of lignin, suberization, auxin catabolism, response to environmental stresses such as wounding, pathogen attack and oxidative stress. These functions might be dependent on each isozyme/isoform in each plant tissue.</text>
</comment>
<comment type="similarity">
    <text evidence="3">Belongs to the peroxidase family. Ascorbate peroxidase subfamily.</text>
</comment>
<dbReference type="InterPro" id="IPR019794">
    <property type="entry name" value="Peroxidases_AS"/>
</dbReference>
<dbReference type="InterPro" id="IPR019793">
    <property type="entry name" value="Peroxidases_heam-ligand_BS"/>
</dbReference>
<evidence type="ECO:0000256" key="14">
    <source>
        <dbReference type="ARBA" id="ARBA00023180"/>
    </source>
</evidence>
<accession>A0A8J4W7M7</accession>
<dbReference type="PROSITE" id="PS50873">
    <property type="entry name" value="PEROXIDASE_4"/>
    <property type="match status" value="1"/>
</dbReference>
<dbReference type="GO" id="GO:0020037">
    <property type="term" value="F:heme binding"/>
    <property type="evidence" value="ECO:0007669"/>
    <property type="project" value="UniProtKB-UniRule"/>
</dbReference>
<evidence type="ECO:0000256" key="3">
    <source>
        <dbReference type="ARBA" id="ARBA00006873"/>
    </source>
</evidence>
<evidence type="ECO:0000313" key="24">
    <source>
        <dbReference type="Proteomes" id="UP000737018"/>
    </source>
</evidence>
<dbReference type="PRINTS" id="PR00458">
    <property type="entry name" value="PEROXIDASE"/>
</dbReference>
<evidence type="ECO:0000256" key="19">
    <source>
        <dbReference type="PIRSR" id="PIRSR600823-4"/>
    </source>
</evidence>
<evidence type="ECO:0000256" key="17">
    <source>
        <dbReference type="PIRSR" id="PIRSR600823-2"/>
    </source>
</evidence>
<evidence type="ECO:0000256" key="16">
    <source>
        <dbReference type="PIRSR" id="PIRSR600823-1"/>
    </source>
</evidence>
<evidence type="ECO:0000256" key="18">
    <source>
        <dbReference type="PIRSR" id="PIRSR600823-3"/>
    </source>
</evidence>
<evidence type="ECO:0000256" key="15">
    <source>
        <dbReference type="ARBA" id="ARBA00023324"/>
    </source>
</evidence>
<dbReference type="InterPro" id="IPR033905">
    <property type="entry name" value="Secretory_peroxidase"/>
</dbReference>
<evidence type="ECO:0000256" key="9">
    <source>
        <dbReference type="ARBA" id="ARBA00022729"/>
    </source>
</evidence>
<evidence type="ECO:0000256" key="1">
    <source>
        <dbReference type="ARBA" id="ARBA00000189"/>
    </source>
</evidence>
<feature type="disulfide bond" evidence="20">
    <location>
        <begin position="67"/>
        <end position="72"/>
    </location>
</feature>
<dbReference type="EMBL" id="JRKL02000006">
    <property type="protein sequence ID" value="KAF3976721.1"/>
    <property type="molecule type" value="Genomic_DNA"/>
</dbReference>
<dbReference type="FunFam" id="1.10.420.10:FF:000008">
    <property type="entry name" value="Peroxidase"/>
    <property type="match status" value="1"/>
</dbReference>
<keyword evidence="10 18" id="KW-0106">Calcium</keyword>
<dbReference type="PROSITE" id="PS00436">
    <property type="entry name" value="PEROXIDASE_2"/>
    <property type="match status" value="1"/>
</dbReference>
<feature type="binding site" evidence="18">
    <location>
        <position position="66"/>
    </location>
    <ligand>
        <name>Ca(2+)</name>
        <dbReference type="ChEBI" id="CHEBI:29108"/>
        <label>1</label>
    </ligand>
</feature>
<evidence type="ECO:0000256" key="12">
    <source>
        <dbReference type="ARBA" id="ARBA00023004"/>
    </source>
</evidence>
<feature type="binding site" evidence="18">
    <location>
        <position position="75"/>
    </location>
    <ligand>
        <name>Ca(2+)</name>
        <dbReference type="ChEBI" id="CHEBI:29108"/>
        <label>1</label>
    </ligand>
</feature>
<dbReference type="Pfam" id="PF00141">
    <property type="entry name" value="peroxidase"/>
    <property type="match status" value="1"/>
</dbReference>
<keyword evidence="13 20" id="KW-1015">Disulfide bond</keyword>
<feature type="domain" description="Plant heme peroxidase family profile" evidence="22">
    <location>
        <begin position="24"/>
        <end position="325"/>
    </location>
</feature>
<dbReference type="PRINTS" id="PR00461">
    <property type="entry name" value="PLPEROXIDASE"/>
</dbReference>
<dbReference type="CDD" id="cd00693">
    <property type="entry name" value="secretory_peroxidase"/>
    <property type="match status" value="1"/>
</dbReference>
<evidence type="ECO:0000256" key="6">
    <source>
        <dbReference type="ARBA" id="ARBA00022559"/>
    </source>
</evidence>
<feature type="disulfide bond" evidence="20">
    <location>
        <begin position="34"/>
        <end position="113"/>
    </location>
</feature>
<dbReference type="InterPro" id="IPR000823">
    <property type="entry name" value="Peroxidase_pln"/>
</dbReference>
<feature type="signal peptide" evidence="21">
    <location>
        <begin position="1"/>
        <end position="23"/>
    </location>
</feature>
<dbReference type="OrthoDB" id="2113341at2759"/>
<keyword evidence="14" id="KW-0325">Glycoprotein</keyword>
<keyword evidence="12 18" id="KW-0408">Iron</keyword>
<dbReference type="FunFam" id="1.10.520.10:FF:000001">
    <property type="entry name" value="Peroxidase"/>
    <property type="match status" value="1"/>
</dbReference>
<keyword evidence="7 21" id="KW-0349">Heme</keyword>
<evidence type="ECO:0000256" key="20">
    <source>
        <dbReference type="PIRSR" id="PIRSR600823-5"/>
    </source>
</evidence>
<dbReference type="PROSITE" id="PS00435">
    <property type="entry name" value="PEROXIDASE_1"/>
    <property type="match status" value="1"/>
</dbReference>
<dbReference type="Gene3D" id="1.10.420.10">
    <property type="entry name" value="Peroxidase, domain 2"/>
    <property type="match status" value="1"/>
</dbReference>
<dbReference type="Gene3D" id="1.10.520.10">
    <property type="match status" value="1"/>
</dbReference>
<dbReference type="AlphaFoldDB" id="A0A8J4W7M7"/>
<protein>
    <recommendedName>
        <fullName evidence="4 21">Peroxidase</fullName>
        <ecNumber evidence="4 21">1.11.1.7</ecNumber>
    </recommendedName>
</protein>
<evidence type="ECO:0000313" key="23">
    <source>
        <dbReference type="EMBL" id="KAF3976721.1"/>
    </source>
</evidence>
<keyword evidence="8 18" id="KW-0479">Metal-binding</keyword>
<evidence type="ECO:0000256" key="5">
    <source>
        <dbReference type="ARBA" id="ARBA00022525"/>
    </source>
</evidence>
<proteinExistence type="inferred from homology"/>
<reference evidence="23" key="1">
    <citation type="submission" date="2020-03" db="EMBL/GenBank/DDBJ databases">
        <title>Castanea mollissima Vanexum genome sequencing.</title>
        <authorList>
            <person name="Staton M."/>
        </authorList>
    </citation>
    <scope>NUCLEOTIDE SEQUENCE</scope>
    <source>
        <tissue evidence="23">Leaf</tissue>
    </source>
</reference>
<feature type="binding site" evidence="18">
    <location>
        <position position="71"/>
    </location>
    <ligand>
        <name>Ca(2+)</name>
        <dbReference type="ChEBI" id="CHEBI:29108"/>
        <label>1</label>
    </ligand>
</feature>
<feature type="disulfide bond" evidence="20">
    <location>
        <begin position="198"/>
        <end position="231"/>
    </location>
</feature>
<comment type="catalytic activity">
    <reaction evidence="1 21">
        <text>2 a phenolic donor + H2O2 = 2 a phenolic radical donor + 2 H2O</text>
        <dbReference type="Rhea" id="RHEA:56136"/>
        <dbReference type="ChEBI" id="CHEBI:15377"/>
        <dbReference type="ChEBI" id="CHEBI:16240"/>
        <dbReference type="ChEBI" id="CHEBI:139520"/>
        <dbReference type="ChEBI" id="CHEBI:139521"/>
        <dbReference type="EC" id="1.11.1.7"/>
    </reaction>
</comment>
<feature type="binding site" evidence="18">
    <location>
        <position position="252"/>
    </location>
    <ligand>
        <name>Ca(2+)</name>
        <dbReference type="ChEBI" id="CHEBI:29108"/>
        <label>2</label>
    </ligand>
</feature>
<keyword evidence="24" id="KW-1185">Reference proteome</keyword>
<evidence type="ECO:0000256" key="7">
    <source>
        <dbReference type="ARBA" id="ARBA00022617"/>
    </source>
</evidence>
<keyword evidence="5 21" id="KW-0964">Secreted</keyword>
<evidence type="ECO:0000256" key="2">
    <source>
        <dbReference type="ARBA" id="ARBA00002322"/>
    </source>
</evidence>
<gene>
    <name evidence="23" type="ORF">CMV_000120</name>
</gene>
<evidence type="ECO:0000256" key="4">
    <source>
        <dbReference type="ARBA" id="ARBA00012313"/>
    </source>
</evidence>
<feature type="binding site" evidence="18">
    <location>
        <position position="192"/>
    </location>
    <ligand>
        <name>Ca(2+)</name>
        <dbReference type="ChEBI" id="CHEBI:29108"/>
        <label>2</label>
    </ligand>
</feature>
<feature type="binding site" evidence="18">
    <location>
        <position position="87"/>
    </location>
    <ligand>
        <name>Ca(2+)</name>
        <dbReference type="ChEBI" id="CHEBI:29108"/>
        <label>1</label>
    </ligand>
</feature>
<feature type="active site" description="Proton acceptor" evidence="16">
    <location>
        <position position="65"/>
    </location>
</feature>
<dbReference type="InterPro" id="IPR002016">
    <property type="entry name" value="Haem_peroxidase"/>
</dbReference>
<feature type="binding site" evidence="18">
    <location>
        <position position="69"/>
    </location>
    <ligand>
        <name>Ca(2+)</name>
        <dbReference type="ChEBI" id="CHEBI:29108"/>
        <label>1</label>
    </ligand>
</feature>
<comment type="cofactor">
    <cofactor evidence="18 21">
        <name>Ca(2+)</name>
        <dbReference type="ChEBI" id="CHEBI:29108"/>
    </cofactor>
    <text evidence="18 21">Binds 2 calcium ions per subunit.</text>
</comment>
<feature type="binding site" description="axial binding residue" evidence="18">
    <location>
        <position position="191"/>
    </location>
    <ligand>
        <name>heme b</name>
        <dbReference type="ChEBI" id="CHEBI:60344"/>
    </ligand>
    <ligandPart>
        <name>Fe</name>
        <dbReference type="ChEBI" id="CHEBI:18248"/>
    </ligandPart>
</feature>
<feature type="binding site" evidence="18">
    <location>
        <position position="73"/>
    </location>
    <ligand>
        <name>Ca(2+)</name>
        <dbReference type="ChEBI" id="CHEBI:29108"/>
        <label>1</label>
    </ligand>
</feature>
<feature type="chain" id="PRO_5035338274" description="Peroxidase" evidence="21">
    <location>
        <begin position="24"/>
        <end position="326"/>
    </location>
</feature>
<evidence type="ECO:0000256" key="13">
    <source>
        <dbReference type="ARBA" id="ARBA00023157"/>
    </source>
</evidence>
<dbReference type="GO" id="GO:0140825">
    <property type="term" value="F:lactoperoxidase activity"/>
    <property type="evidence" value="ECO:0007669"/>
    <property type="project" value="UniProtKB-EC"/>
</dbReference>
<keyword evidence="15 21" id="KW-0376">Hydrogen peroxide</keyword>
<dbReference type="Proteomes" id="UP000737018">
    <property type="component" value="Unassembled WGS sequence"/>
</dbReference>
<keyword evidence="9 21" id="KW-0732">Signal</keyword>
<dbReference type="GO" id="GO:0046872">
    <property type="term" value="F:metal ion binding"/>
    <property type="evidence" value="ECO:0007669"/>
    <property type="project" value="UniProtKB-UniRule"/>
</dbReference>
<feature type="binding site" evidence="17">
    <location>
        <position position="161"/>
    </location>
    <ligand>
        <name>substrate</name>
    </ligand>
</feature>
<dbReference type="GO" id="GO:0042744">
    <property type="term" value="P:hydrogen peroxide catabolic process"/>
    <property type="evidence" value="ECO:0007669"/>
    <property type="project" value="UniProtKB-KW"/>
</dbReference>
<feature type="binding site" evidence="18">
    <location>
        <position position="244"/>
    </location>
    <ligand>
        <name>Ca(2+)</name>
        <dbReference type="ChEBI" id="CHEBI:29108"/>
        <label>2</label>
    </ligand>
</feature>
<evidence type="ECO:0000256" key="11">
    <source>
        <dbReference type="ARBA" id="ARBA00023002"/>
    </source>
</evidence>
<dbReference type="InterPro" id="IPR010255">
    <property type="entry name" value="Haem_peroxidase_sf"/>
</dbReference>
<dbReference type="SUPFAM" id="SSF48113">
    <property type="entry name" value="Heme-dependent peroxidases"/>
    <property type="match status" value="1"/>
</dbReference>
<comment type="subcellular location">
    <subcellularLocation>
        <location evidence="21">Secreted</location>
    </subcellularLocation>
</comment>
<evidence type="ECO:0000256" key="21">
    <source>
        <dbReference type="RuleBase" id="RU362060"/>
    </source>
</evidence>